<dbReference type="AlphaFoldDB" id="W1DK74"/>
<dbReference type="EMBL" id="CBWK010000405">
    <property type="protein sequence ID" value="CDL09788.1"/>
    <property type="molecule type" value="Genomic_DNA"/>
</dbReference>
<accession>W1DK74</accession>
<evidence type="ECO:0000313" key="3">
    <source>
        <dbReference type="Proteomes" id="UP000019183"/>
    </source>
</evidence>
<comment type="caution">
    <text evidence="2">The sequence shown here is derived from an EMBL/GenBank/DDBJ whole genome shotgun (WGS) entry which is preliminary data.</text>
</comment>
<dbReference type="Gene3D" id="3.40.50.720">
    <property type="entry name" value="NAD(P)-binding Rossmann-like Domain"/>
    <property type="match status" value="1"/>
</dbReference>
<dbReference type="Proteomes" id="UP000019183">
    <property type="component" value="Unassembled WGS sequence"/>
</dbReference>
<protein>
    <submittedName>
        <fullName evidence="2">1-deoxy-D-xylulose 5-phosphate reductoisomerase</fullName>
        <ecNumber evidence="2">1.1.1.267</ecNumber>
    </submittedName>
</protein>
<dbReference type="EC" id="1.1.1.267" evidence="2"/>
<dbReference type="GO" id="GO:0016853">
    <property type="term" value="F:isomerase activity"/>
    <property type="evidence" value="ECO:0007669"/>
    <property type="project" value="UniProtKB-KW"/>
</dbReference>
<reference evidence="2" key="1">
    <citation type="submission" date="2013-10" db="EMBL/GenBank/DDBJ databases">
        <title>Antibiotic resistance diversity of beta-lactamase producers in the General Hospital Vienna.</title>
        <authorList>
            <person name="Barisic I."/>
            <person name="Mitteregger D."/>
            <person name="Hirschl A.M."/>
            <person name="Noehammer C."/>
            <person name="Wiesinger-Mayr H."/>
        </authorList>
    </citation>
    <scope>NUCLEOTIDE SEQUENCE [LARGE SCALE GENOMIC DNA]</scope>
    <source>
        <strain evidence="2">IS43</strain>
    </source>
</reference>
<dbReference type="Pfam" id="PF02670">
    <property type="entry name" value="DXP_reductoisom"/>
    <property type="match status" value="1"/>
</dbReference>
<dbReference type="GO" id="GO:0070402">
    <property type="term" value="F:NADPH binding"/>
    <property type="evidence" value="ECO:0007669"/>
    <property type="project" value="InterPro"/>
</dbReference>
<evidence type="ECO:0000259" key="1">
    <source>
        <dbReference type="Pfam" id="PF02670"/>
    </source>
</evidence>
<keyword evidence="2" id="KW-0560">Oxidoreductase</keyword>
<dbReference type="InterPro" id="IPR013512">
    <property type="entry name" value="DXP_reductoisomerase_N"/>
</dbReference>
<organism evidence="2 3">
    <name type="scientific">Klebsiella pneumoniae IS43</name>
    <dbReference type="NCBI Taxonomy" id="1432552"/>
    <lineage>
        <taxon>Bacteria</taxon>
        <taxon>Pseudomonadati</taxon>
        <taxon>Pseudomonadota</taxon>
        <taxon>Gammaproteobacteria</taxon>
        <taxon>Enterobacterales</taxon>
        <taxon>Enterobacteriaceae</taxon>
        <taxon>Klebsiella/Raoultella group</taxon>
        <taxon>Klebsiella</taxon>
        <taxon>Klebsiella pneumoniae complex</taxon>
    </lineage>
</organism>
<dbReference type="InterPro" id="IPR036291">
    <property type="entry name" value="NAD(P)-bd_dom_sf"/>
</dbReference>
<dbReference type="GO" id="GO:0030604">
    <property type="term" value="F:1-deoxy-D-xylulose-5-phosphate reductoisomerase activity"/>
    <property type="evidence" value="ECO:0007669"/>
    <property type="project" value="UniProtKB-EC"/>
</dbReference>
<keyword evidence="3" id="KW-1185">Reference proteome</keyword>
<proteinExistence type="predicted"/>
<evidence type="ECO:0000313" key="2">
    <source>
        <dbReference type="EMBL" id="CDL09788.1"/>
    </source>
</evidence>
<dbReference type="SUPFAM" id="SSF51735">
    <property type="entry name" value="NAD(P)-binding Rossmann-fold domains"/>
    <property type="match status" value="1"/>
</dbReference>
<sequence length="43" mass="4531">MPTLAAIRAGKTVLLANKESLVTCGRLFMEAVQQSGARLATGR</sequence>
<feature type="domain" description="1-deoxy-D-xylulose 5-phosphate reductoisomerase N-terminal" evidence="1">
    <location>
        <begin position="2"/>
        <end position="25"/>
    </location>
</feature>
<name>W1DK74_KLEPN</name>